<organism evidence="2 3">
    <name type="scientific">Wickerhamomyces pijperi</name>
    <name type="common">Yeast</name>
    <name type="synonym">Pichia pijperi</name>
    <dbReference type="NCBI Taxonomy" id="599730"/>
    <lineage>
        <taxon>Eukaryota</taxon>
        <taxon>Fungi</taxon>
        <taxon>Dikarya</taxon>
        <taxon>Ascomycota</taxon>
        <taxon>Saccharomycotina</taxon>
        <taxon>Saccharomycetes</taxon>
        <taxon>Phaffomycetales</taxon>
        <taxon>Wickerhamomycetaceae</taxon>
        <taxon>Wickerhamomyces</taxon>
    </lineage>
</organism>
<keyword evidence="3" id="KW-1185">Reference proteome</keyword>
<evidence type="ECO:0000313" key="3">
    <source>
        <dbReference type="Proteomes" id="UP000774326"/>
    </source>
</evidence>
<feature type="region of interest" description="Disordered" evidence="1">
    <location>
        <begin position="27"/>
        <end position="66"/>
    </location>
</feature>
<proteinExistence type="predicted"/>
<dbReference type="EMBL" id="JAEUBG010002497">
    <property type="protein sequence ID" value="KAH3684447.1"/>
    <property type="molecule type" value="Genomic_DNA"/>
</dbReference>
<sequence>MTPATKPCKCSGVLDKMWFIRAQANHTTQNQGFSDTDPSHPRLRVAESDQQLPTSERYRPEGGLKWSHGHDVNVELQGQRQCADKGEIQQERANQILDEVRNMKQLTWKQQVQAHSPI</sequence>
<reference evidence="2" key="2">
    <citation type="submission" date="2021-01" db="EMBL/GenBank/DDBJ databases">
        <authorList>
            <person name="Schikora-Tamarit M.A."/>
        </authorList>
    </citation>
    <scope>NUCLEOTIDE SEQUENCE</scope>
    <source>
        <strain evidence="2">CBS2887</strain>
    </source>
</reference>
<feature type="compositionally biased region" description="Polar residues" evidence="1">
    <location>
        <begin position="27"/>
        <end position="36"/>
    </location>
</feature>
<protein>
    <submittedName>
        <fullName evidence="2">Uncharacterized protein</fullName>
    </submittedName>
</protein>
<reference evidence="2" key="1">
    <citation type="journal article" date="2021" name="Open Biol.">
        <title>Shared evolutionary footprints suggest mitochondrial oxidative damage underlies multiple complex I losses in fungi.</title>
        <authorList>
            <person name="Schikora-Tamarit M.A."/>
            <person name="Marcet-Houben M."/>
            <person name="Nosek J."/>
            <person name="Gabaldon T."/>
        </authorList>
    </citation>
    <scope>NUCLEOTIDE SEQUENCE</scope>
    <source>
        <strain evidence="2">CBS2887</strain>
    </source>
</reference>
<feature type="compositionally biased region" description="Basic and acidic residues" evidence="1">
    <location>
        <begin position="56"/>
        <end position="66"/>
    </location>
</feature>
<comment type="caution">
    <text evidence="2">The sequence shown here is derived from an EMBL/GenBank/DDBJ whole genome shotgun (WGS) entry which is preliminary data.</text>
</comment>
<feature type="compositionally biased region" description="Basic and acidic residues" evidence="1">
    <location>
        <begin position="37"/>
        <end position="47"/>
    </location>
</feature>
<dbReference type="AlphaFoldDB" id="A0A9P8Q7G5"/>
<name>A0A9P8Q7G5_WICPI</name>
<evidence type="ECO:0000313" key="2">
    <source>
        <dbReference type="EMBL" id="KAH3684447.1"/>
    </source>
</evidence>
<gene>
    <name evidence="2" type="ORF">WICPIJ_004583</name>
</gene>
<accession>A0A9P8Q7G5</accession>
<dbReference type="Proteomes" id="UP000774326">
    <property type="component" value="Unassembled WGS sequence"/>
</dbReference>
<evidence type="ECO:0000256" key="1">
    <source>
        <dbReference type="SAM" id="MobiDB-lite"/>
    </source>
</evidence>